<evidence type="ECO:0000259" key="2">
    <source>
        <dbReference type="SMART" id="SM00065"/>
    </source>
</evidence>
<proteinExistence type="predicted"/>
<dbReference type="Pfam" id="PF13185">
    <property type="entry name" value="GAF_2"/>
    <property type="match status" value="1"/>
</dbReference>
<reference evidence="4" key="1">
    <citation type="submission" date="2019-09" db="EMBL/GenBank/DDBJ databases">
        <authorList>
            <person name="Teo W.F.A."/>
            <person name="Duangmal K."/>
        </authorList>
    </citation>
    <scope>NUCLEOTIDE SEQUENCE [LARGE SCALE GENOMIC DNA]</scope>
    <source>
        <strain evidence="4">K81G1</strain>
    </source>
</reference>
<dbReference type="PANTHER" id="PTHR43156">
    <property type="entry name" value="STAGE II SPORULATION PROTEIN E-RELATED"/>
    <property type="match status" value="1"/>
</dbReference>
<dbReference type="AlphaFoldDB" id="A0A5N0US78"/>
<organism evidence="4 5">
    <name type="scientific">Amycolatopsis acidicola</name>
    <dbReference type="NCBI Taxonomy" id="2596893"/>
    <lineage>
        <taxon>Bacteria</taxon>
        <taxon>Bacillati</taxon>
        <taxon>Actinomycetota</taxon>
        <taxon>Actinomycetes</taxon>
        <taxon>Pseudonocardiales</taxon>
        <taxon>Pseudonocardiaceae</taxon>
        <taxon>Amycolatopsis</taxon>
    </lineage>
</organism>
<dbReference type="InterPro" id="IPR001932">
    <property type="entry name" value="PPM-type_phosphatase-like_dom"/>
</dbReference>
<dbReference type="OrthoDB" id="5241041at2"/>
<evidence type="ECO:0000259" key="3">
    <source>
        <dbReference type="SMART" id="SM00331"/>
    </source>
</evidence>
<name>A0A5N0US78_9PSEU</name>
<accession>A0A5N0US78</accession>
<dbReference type="Proteomes" id="UP000319769">
    <property type="component" value="Unassembled WGS sequence"/>
</dbReference>
<dbReference type="GO" id="GO:0016791">
    <property type="term" value="F:phosphatase activity"/>
    <property type="evidence" value="ECO:0007669"/>
    <property type="project" value="TreeGrafter"/>
</dbReference>
<dbReference type="Gene3D" id="3.30.450.40">
    <property type="match status" value="1"/>
</dbReference>
<comment type="caution">
    <text evidence="4">The sequence shown here is derived from an EMBL/GenBank/DDBJ whole genome shotgun (WGS) entry which is preliminary data.</text>
</comment>
<evidence type="ECO:0000256" key="1">
    <source>
        <dbReference type="ARBA" id="ARBA00022801"/>
    </source>
</evidence>
<feature type="domain" description="GAF" evidence="2">
    <location>
        <begin position="18"/>
        <end position="171"/>
    </location>
</feature>
<dbReference type="InterPro" id="IPR052016">
    <property type="entry name" value="Bact_Sigma-Reg"/>
</dbReference>
<dbReference type="SMART" id="SM00065">
    <property type="entry name" value="GAF"/>
    <property type="match status" value="1"/>
</dbReference>
<feature type="domain" description="PPM-type phosphatase" evidence="3">
    <location>
        <begin position="193"/>
        <end position="406"/>
    </location>
</feature>
<dbReference type="PANTHER" id="PTHR43156:SF2">
    <property type="entry name" value="STAGE II SPORULATION PROTEIN E"/>
    <property type="match status" value="1"/>
</dbReference>
<dbReference type="Gene3D" id="3.60.40.10">
    <property type="entry name" value="PPM-type phosphatase domain"/>
    <property type="match status" value="1"/>
</dbReference>
<dbReference type="SUPFAM" id="SSF55781">
    <property type="entry name" value="GAF domain-like"/>
    <property type="match status" value="1"/>
</dbReference>
<dbReference type="InterPro" id="IPR036457">
    <property type="entry name" value="PPM-type-like_dom_sf"/>
</dbReference>
<dbReference type="InterPro" id="IPR003018">
    <property type="entry name" value="GAF"/>
</dbReference>
<keyword evidence="1" id="KW-0378">Hydrolase</keyword>
<evidence type="ECO:0000313" key="4">
    <source>
        <dbReference type="EMBL" id="KAA9150727.1"/>
    </source>
</evidence>
<protein>
    <submittedName>
        <fullName evidence="4">SpoIIE family protein phosphatase</fullName>
    </submittedName>
</protein>
<gene>
    <name evidence="4" type="ORF">FPZ12_040605</name>
</gene>
<evidence type="ECO:0000313" key="5">
    <source>
        <dbReference type="Proteomes" id="UP000319769"/>
    </source>
</evidence>
<sequence length="408" mass="43353">MAQVQVPELTGSLTSSLNLRRTALRLLDLAVPRLADWAVLALSDLGTGDVVLYGERREGLPAEHPPGHGSALGRVLRSGRTELLHVTPGPGPADALTSMIPHDGLQAEAAALRPAEVLGLGITARGTTIGVLVLVRGAERGFSEEDVAFAEGVARRSALALDSARLYEERRRVAATLQASLRPPELPEIPHARLAASYRPAAEHLDIGGDFYDAHGQGDDWLLALGDVSGKGVEAAVLTGRARQSIRTAGYFDRNPARILSALNNVLHRAGDDRFITVVCARLRPGPESAHVQLAVAGHPPPLVLRANGTLETPEVRGTIAGVLEDLWYHQIEFRLCHGDTMLMVANGVFEARGAGSCYGMERLEALLPGYAGAAPGVVCEAVERDVLEFLGGRPREDLALLAVTCGR</sequence>
<dbReference type="Pfam" id="PF07228">
    <property type="entry name" value="SpoIIE"/>
    <property type="match status" value="1"/>
</dbReference>
<dbReference type="InterPro" id="IPR029016">
    <property type="entry name" value="GAF-like_dom_sf"/>
</dbReference>
<keyword evidence="5" id="KW-1185">Reference proteome</keyword>
<dbReference type="EMBL" id="VMNW02000113">
    <property type="protein sequence ID" value="KAA9150727.1"/>
    <property type="molecule type" value="Genomic_DNA"/>
</dbReference>
<dbReference type="SMART" id="SM00331">
    <property type="entry name" value="PP2C_SIG"/>
    <property type="match status" value="1"/>
</dbReference>
<dbReference type="RefSeq" id="WP_144757228.1">
    <property type="nucleotide sequence ID" value="NZ_VMNW02000113.1"/>
</dbReference>